<dbReference type="GeneID" id="25915654"/>
<evidence type="ECO:0000313" key="1">
    <source>
        <dbReference type="EMBL" id="KNC72298.1"/>
    </source>
</evidence>
<dbReference type="RefSeq" id="XP_014146200.1">
    <property type="nucleotide sequence ID" value="XM_014290725.1"/>
</dbReference>
<accession>A0A0L0F854</accession>
<feature type="non-terminal residue" evidence="1">
    <location>
        <position position="59"/>
    </location>
</feature>
<gene>
    <name evidence="1" type="ORF">SARC_15150</name>
</gene>
<reference evidence="1 2" key="1">
    <citation type="submission" date="2011-02" db="EMBL/GenBank/DDBJ databases">
        <title>The Genome Sequence of Sphaeroforma arctica JP610.</title>
        <authorList>
            <consortium name="The Broad Institute Genome Sequencing Platform"/>
            <person name="Russ C."/>
            <person name="Cuomo C."/>
            <person name="Young S.K."/>
            <person name="Zeng Q."/>
            <person name="Gargeya S."/>
            <person name="Alvarado L."/>
            <person name="Berlin A."/>
            <person name="Chapman S.B."/>
            <person name="Chen Z."/>
            <person name="Freedman E."/>
            <person name="Gellesch M."/>
            <person name="Goldberg J."/>
            <person name="Griggs A."/>
            <person name="Gujja S."/>
            <person name="Heilman E."/>
            <person name="Heiman D."/>
            <person name="Howarth C."/>
            <person name="Mehta T."/>
            <person name="Neiman D."/>
            <person name="Pearson M."/>
            <person name="Roberts A."/>
            <person name="Saif S."/>
            <person name="Shea T."/>
            <person name="Shenoy N."/>
            <person name="Sisk P."/>
            <person name="Stolte C."/>
            <person name="Sykes S."/>
            <person name="White J."/>
            <person name="Yandava C."/>
            <person name="Burger G."/>
            <person name="Gray M.W."/>
            <person name="Holland P.W.H."/>
            <person name="King N."/>
            <person name="Lang F.B.F."/>
            <person name="Roger A.J."/>
            <person name="Ruiz-Trillo I."/>
            <person name="Haas B."/>
            <person name="Nusbaum C."/>
            <person name="Birren B."/>
        </authorList>
    </citation>
    <scope>NUCLEOTIDE SEQUENCE [LARGE SCALE GENOMIC DNA]</scope>
    <source>
        <strain evidence="1 2">JP610</strain>
    </source>
</reference>
<name>A0A0L0F854_9EUKA</name>
<keyword evidence="2" id="KW-1185">Reference proteome</keyword>
<dbReference type="EMBL" id="KQ247281">
    <property type="protein sequence ID" value="KNC72298.1"/>
    <property type="molecule type" value="Genomic_DNA"/>
</dbReference>
<protein>
    <submittedName>
        <fullName evidence="1">Uncharacterized protein</fullName>
    </submittedName>
</protein>
<sequence length="59" mass="6502">MDTRLVTMGTHEVKCWKRSGVQQMKLTSEKITNLQCLAPTPRNDNAVILGGRTGGLHAH</sequence>
<dbReference type="Gene3D" id="2.130.10.10">
    <property type="entry name" value="YVTN repeat-like/Quinoprotein amine dehydrogenase"/>
    <property type="match status" value="1"/>
</dbReference>
<dbReference type="InterPro" id="IPR015943">
    <property type="entry name" value="WD40/YVTN_repeat-like_dom_sf"/>
</dbReference>
<dbReference type="AlphaFoldDB" id="A0A0L0F854"/>
<dbReference type="Proteomes" id="UP000054560">
    <property type="component" value="Unassembled WGS sequence"/>
</dbReference>
<evidence type="ECO:0000313" key="2">
    <source>
        <dbReference type="Proteomes" id="UP000054560"/>
    </source>
</evidence>
<proteinExistence type="predicted"/>
<organism evidence="1 2">
    <name type="scientific">Sphaeroforma arctica JP610</name>
    <dbReference type="NCBI Taxonomy" id="667725"/>
    <lineage>
        <taxon>Eukaryota</taxon>
        <taxon>Ichthyosporea</taxon>
        <taxon>Ichthyophonida</taxon>
        <taxon>Sphaeroforma</taxon>
    </lineage>
</organism>